<protein>
    <submittedName>
        <fullName evidence="4">Oxidoreductase CipA</fullName>
    </submittedName>
</protein>
<dbReference type="Pfam" id="PF05368">
    <property type="entry name" value="NmrA"/>
    <property type="match status" value="1"/>
</dbReference>
<dbReference type="EMBL" id="JAQJAN010000013">
    <property type="protein sequence ID" value="KAJ5712420.1"/>
    <property type="molecule type" value="Genomic_DNA"/>
</dbReference>
<dbReference type="Gene3D" id="3.90.25.10">
    <property type="entry name" value="UDP-galactose 4-epimerase, domain 1"/>
    <property type="match status" value="1"/>
</dbReference>
<organism evidence="4 5">
    <name type="scientific">Penicillium malachiteum</name>
    <dbReference type="NCBI Taxonomy" id="1324776"/>
    <lineage>
        <taxon>Eukaryota</taxon>
        <taxon>Fungi</taxon>
        <taxon>Dikarya</taxon>
        <taxon>Ascomycota</taxon>
        <taxon>Pezizomycotina</taxon>
        <taxon>Eurotiomycetes</taxon>
        <taxon>Eurotiomycetidae</taxon>
        <taxon>Eurotiales</taxon>
        <taxon>Aspergillaceae</taxon>
        <taxon>Penicillium</taxon>
    </lineage>
</organism>
<reference evidence="4" key="2">
    <citation type="submission" date="2023-01" db="EMBL/GenBank/DDBJ databases">
        <authorList>
            <person name="Petersen C."/>
        </authorList>
    </citation>
    <scope>NUCLEOTIDE SEQUENCE</scope>
    <source>
        <strain evidence="4">IBT 17514</strain>
    </source>
</reference>
<evidence type="ECO:0000313" key="4">
    <source>
        <dbReference type="EMBL" id="KAJ5712420.1"/>
    </source>
</evidence>
<keyword evidence="2" id="KW-0560">Oxidoreductase</keyword>
<gene>
    <name evidence="4" type="ORF">N7493_008888</name>
</gene>
<dbReference type="CDD" id="cd05259">
    <property type="entry name" value="PCBER_SDR_a"/>
    <property type="match status" value="1"/>
</dbReference>
<keyword evidence="1" id="KW-0521">NADP</keyword>
<proteinExistence type="predicted"/>
<dbReference type="GO" id="GO:0016491">
    <property type="term" value="F:oxidoreductase activity"/>
    <property type="evidence" value="ECO:0007669"/>
    <property type="project" value="UniProtKB-KW"/>
</dbReference>
<sequence>MFPQKFAVAGGTGNLGPTIVEALIDANFEVIILSRSSFHNVDPRAKLQVVDYAFLESLTAALTGQDAVVNVLPSKIIPVEIHFQLIEAAHKAGVKRFLPSEYGCDTSHPPTAKLPIYCDDKVAVVKRLKEISEQESTFTFTPIVTGLFFDWGIEKNFIVNLVGPLSPIYNGGDTLFSTSTLSGIGRAVVGVREHSKETNNRHVYIASTTLTQNQLIEWAEKSDQLQREFVHTADLEEQAYKALKQTPPDAETSMLNLIRCAIFDPRYRSAFSKVDNELLGVPVLPKSEIVEILQQYV</sequence>
<evidence type="ECO:0000259" key="3">
    <source>
        <dbReference type="Pfam" id="PF05368"/>
    </source>
</evidence>
<keyword evidence="5" id="KW-1185">Reference proteome</keyword>
<dbReference type="Gene3D" id="3.40.50.720">
    <property type="entry name" value="NAD(P)-binding Rossmann-like Domain"/>
    <property type="match status" value="1"/>
</dbReference>
<evidence type="ECO:0000256" key="2">
    <source>
        <dbReference type="ARBA" id="ARBA00023002"/>
    </source>
</evidence>
<dbReference type="PANTHER" id="PTHR47706">
    <property type="entry name" value="NMRA-LIKE FAMILY PROTEIN"/>
    <property type="match status" value="1"/>
</dbReference>
<evidence type="ECO:0000256" key="1">
    <source>
        <dbReference type="ARBA" id="ARBA00022857"/>
    </source>
</evidence>
<reference evidence="4" key="1">
    <citation type="journal article" date="2023" name="IMA Fungus">
        <title>Comparative genomic study of the Penicillium genus elucidates a diverse pangenome and 15 lateral gene transfer events.</title>
        <authorList>
            <person name="Petersen C."/>
            <person name="Sorensen T."/>
            <person name="Nielsen M.R."/>
            <person name="Sondergaard T.E."/>
            <person name="Sorensen J.L."/>
            <person name="Fitzpatrick D.A."/>
            <person name="Frisvad J.C."/>
            <person name="Nielsen K.L."/>
        </authorList>
    </citation>
    <scope>NUCLEOTIDE SEQUENCE</scope>
    <source>
        <strain evidence="4">IBT 17514</strain>
    </source>
</reference>
<dbReference type="PANTHER" id="PTHR47706:SF1">
    <property type="entry name" value="CIPA-LIKE, PUTATIVE (AFU_ORTHOLOGUE AFUA_1G12460)-RELATED"/>
    <property type="match status" value="1"/>
</dbReference>
<evidence type="ECO:0000313" key="5">
    <source>
        <dbReference type="Proteomes" id="UP001215712"/>
    </source>
</evidence>
<comment type="caution">
    <text evidence="4">The sequence shown here is derived from an EMBL/GenBank/DDBJ whole genome shotgun (WGS) entry which is preliminary data.</text>
</comment>
<dbReference type="SUPFAM" id="SSF51735">
    <property type="entry name" value="NAD(P)-binding Rossmann-fold domains"/>
    <property type="match status" value="1"/>
</dbReference>
<dbReference type="AlphaFoldDB" id="A0AAD6HFU1"/>
<dbReference type="InterPro" id="IPR045312">
    <property type="entry name" value="PCBER-like"/>
</dbReference>
<dbReference type="InterPro" id="IPR036291">
    <property type="entry name" value="NAD(P)-bd_dom_sf"/>
</dbReference>
<dbReference type="Proteomes" id="UP001215712">
    <property type="component" value="Unassembled WGS sequence"/>
</dbReference>
<name>A0AAD6HFU1_9EURO</name>
<dbReference type="InterPro" id="IPR051609">
    <property type="entry name" value="NmrA/Isoflavone_reductase-like"/>
</dbReference>
<dbReference type="InterPro" id="IPR008030">
    <property type="entry name" value="NmrA-like"/>
</dbReference>
<feature type="domain" description="NmrA-like" evidence="3">
    <location>
        <begin position="5"/>
        <end position="226"/>
    </location>
</feature>
<accession>A0AAD6HFU1</accession>